<evidence type="ECO:0000256" key="3">
    <source>
        <dbReference type="ARBA" id="ARBA00022553"/>
    </source>
</evidence>
<gene>
    <name evidence="9" type="ORF">GKIL_1341</name>
</gene>
<keyword evidence="5 9" id="KW-0418">Kinase</keyword>
<keyword evidence="3" id="KW-0597">Phosphoprotein</keyword>
<dbReference type="InterPro" id="IPR036890">
    <property type="entry name" value="HATPase_C_sf"/>
</dbReference>
<dbReference type="SMART" id="SM00388">
    <property type="entry name" value="HisKA"/>
    <property type="match status" value="1"/>
</dbReference>
<evidence type="ECO:0000256" key="2">
    <source>
        <dbReference type="ARBA" id="ARBA00012438"/>
    </source>
</evidence>
<name>U5QF45_GLOK1</name>
<keyword evidence="7" id="KW-0812">Transmembrane</keyword>
<dbReference type="InterPro" id="IPR004358">
    <property type="entry name" value="Sig_transdc_His_kin-like_C"/>
</dbReference>
<keyword evidence="7" id="KW-1133">Transmembrane helix</keyword>
<dbReference type="Proteomes" id="UP000017396">
    <property type="component" value="Chromosome"/>
</dbReference>
<dbReference type="GO" id="GO:0000155">
    <property type="term" value="F:phosphorelay sensor kinase activity"/>
    <property type="evidence" value="ECO:0007669"/>
    <property type="project" value="InterPro"/>
</dbReference>
<keyword evidence="10" id="KW-1185">Reference proteome</keyword>
<dbReference type="CDD" id="cd00082">
    <property type="entry name" value="HisKA"/>
    <property type="match status" value="1"/>
</dbReference>
<evidence type="ECO:0000256" key="7">
    <source>
        <dbReference type="SAM" id="Phobius"/>
    </source>
</evidence>
<evidence type="ECO:0000256" key="5">
    <source>
        <dbReference type="ARBA" id="ARBA00022777"/>
    </source>
</evidence>
<evidence type="ECO:0000259" key="8">
    <source>
        <dbReference type="PROSITE" id="PS50109"/>
    </source>
</evidence>
<proteinExistence type="predicted"/>
<dbReference type="Pfam" id="PF00512">
    <property type="entry name" value="HisKA"/>
    <property type="match status" value="1"/>
</dbReference>
<dbReference type="AlphaFoldDB" id="U5QF45"/>
<dbReference type="SUPFAM" id="SSF47384">
    <property type="entry name" value="Homodimeric domain of signal transducing histidine kinase"/>
    <property type="match status" value="1"/>
</dbReference>
<dbReference type="PANTHER" id="PTHR42878">
    <property type="entry name" value="TWO-COMPONENT HISTIDINE KINASE"/>
    <property type="match status" value="1"/>
</dbReference>
<evidence type="ECO:0000256" key="1">
    <source>
        <dbReference type="ARBA" id="ARBA00000085"/>
    </source>
</evidence>
<sequence length="592" mass="66256">MSRFTSTIEKLFYTAIQWSLKHQLQAIAIILLGVIIPIGTLDILQYRAMVQYEEQGTAALKAQMQYLIGRTIAGAYFSYYQSYSPIFHAYDTSRHSLLFSGKPGIARQIIDILQKKNNEMIVQDKGRQPHKDERLALFMFAREADKNWQLSFARDSNTSPLREAAVRRAEAHFFTLSPRRQDTGFQFFYDQPTGLLMLMHTMSPVPLRGEDVVAPPRPIRAVMGVSLDKKEVTESLKYLLNRSMDKPTAFNTSPVDAALTGPSYYFQIKDERGKVLYEHPRWRQNVDCDDFIRVDFAITPEQRFLSGWHVSAITQSNLRQATRRSQAQILIANGVVGLLIGALLVVLFRAGLVAVKVSELQTDIVAGVSHDLKTPLAGIIASAQLLSSGRARGEQETREFSGYILSEARRLTSVVEKVLTMAKLESRQLLMKPTAINVTELVNHGISLAQTAFPEAIIARGEMASGEIYGDCNALTTVLVNLIDNAVRYSGDHQPWVRVQTYWSGFGEKRVLQLLVEDRGVGIPAEEQPFIFQKFYRVRNGLVCDTEGTGLGLAIASQIVGAHKGQILVESRVGIGTTFTVKIPYEQPHFGR</sequence>
<feature type="domain" description="Histidine kinase" evidence="8">
    <location>
        <begin position="367"/>
        <end position="587"/>
    </location>
</feature>
<dbReference type="Pfam" id="PF02518">
    <property type="entry name" value="HATPase_c"/>
    <property type="match status" value="1"/>
</dbReference>
<dbReference type="InterPro" id="IPR036097">
    <property type="entry name" value="HisK_dim/P_sf"/>
</dbReference>
<dbReference type="InterPro" id="IPR003661">
    <property type="entry name" value="HisK_dim/P_dom"/>
</dbReference>
<accession>U5QF45</accession>
<dbReference type="STRING" id="1183438.GKIL_1341"/>
<dbReference type="CDD" id="cd00075">
    <property type="entry name" value="HATPase"/>
    <property type="match status" value="1"/>
</dbReference>
<keyword evidence="4" id="KW-0808">Transferase</keyword>
<dbReference type="PRINTS" id="PR00344">
    <property type="entry name" value="BCTRLSENSOR"/>
</dbReference>
<protein>
    <recommendedName>
        <fullName evidence="2">histidine kinase</fullName>
        <ecNumber evidence="2">2.7.13.3</ecNumber>
    </recommendedName>
</protein>
<dbReference type="eggNOG" id="COG2205">
    <property type="taxonomic scope" value="Bacteria"/>
</dbReference>
<keyword evidence="7" id="KW-0472">Membrane</keyword>
<dbReference type="PANTHER" id="PTHR42878:SF13">
    <property type="entry name" value="HISTIDINE KINASE"/>
    <property type="match status" value="1"/>
</dbReference>
<dbReference type="InterPro" id="IPR005467">
    <property type="entry name" value="His_kinase_dom"/>
</dbReference>
<dbReference type="KEGG" id="glj:GKIL_1341"/>
<evidence type="ECO:0000256" key="4">
    <source>
        <dbReference type="ARBA" id="ARBA00022679"/>
    </source>
</evidence>
<dbReference type="GO" id="GO:0030295">
    <property type="term" value="F:protein kinase activator activity"/>
    <property type="evidence" value="ECO:0007669"/>
    <property type="project" value="TreeGrafter"/>
</dbReference>
<dbReference type="InterPro" id="IPR050351">
    <property type="entry name" value="BphY/WalK/GraS-like"/>
</dbReference>
<dbReference type="SUPFAM" id="SSF55874">
    <property type="entry name" value="ATPase domain of HSP90 chaperone/DNA topoisomerase II/histidine kinase"/>
    <property type="match status" value="1"/>
</dbReference>
<feature type="transmembrane region" description="Helical" evidence="7">
    <location>
        <begin position="24"/>
        <end position="44"/>
    </location>
</feature>
<dbReference type="Gene3D" id="1.10.287.130">
    <property type="match status" value="1"/>
</dbReference>
<dbReference type="Gene3D" id="3.30.565.10">
    <property type="entry name" value="Histidine kinase-like ATPase, C-terminal domain"/>
    <property type="match status" value="1"/>
</dbReference>
<dbReference type="EMBL" id="CP003587">
    <property type="protein sequence ID" value="AGY57587.1"/>
    <property type="molecule type" value="Genomic_DNA"/>
</dbReference>
<dbReference type="GO" id="GO:0000156">
    <property type="term" value="F:phosphorelay response regulator activity"/>
    <property type="evidence" value="ECO:0007669"/>
    <property type="project" value="TreeGrafter"/>
</dbReference>
<dbReference type="GO" id="GO:0007234">
    <property type="term" value="P:osmosensory signaling via phosphorelay pathway"/>
    <property type="evidence" value="ECO:0007669"/>
    <property type="project" value="TreeGrafter"/>
</dbReference>
<dbReference type="HOGENOM" id="CLU_468312_0_0_3"/>
<dbReference type="EC" id="2.7.13.3" evidence="2"/>
<evidence type="ECO:0000313" key="10">
    <source>
        <dbReference type="Proteomes" id="UP000017396"/>
    </source>
</evidence>
<feature type="transmembrane region" description="Helical" evidence="7">
    <location>
        <begin position="329"/>
        <end position="352"/>
    </location>
</feature>
<evidence type="ECO:0000256" key="6">
    <source>
        <dbReference type="ARBA" id="ARBA00023012"/>
    </source>
</evidence>
<comment type="catalytic activity">
    <reaction evidence="1">
        <text>ATP + protein L-histidine = ADP + protein N-phospho-L-histidine.</text>
        <dbReference type="EC" id="2.7.13.3"/>
    </reaction>
</comment>
<dbReference type="OrthoDB" id="9790669at2"/>
<dbReference type="InterPro" id="IPR003594">
    <property type="entry name" value="HATPase_dom"/>
</dbReference>
<dbReference type="RefSeq" id="WP_023172680.1">
    <property type="nucleotide sequence ID" value="NC_022600.1"/>
</dbReference>
<dbReference type="PROSITE" id="PS50109">
    <property type="entry name" value="HIS_KIN"/>
    <property type="match status" value="1"/>
</dbReference>
<organism evidence="9 10">
    <name type="scientific">Gloeobacter kilaueensis (strain ATCC BAA-2537 / CCAP 1431/1 / ULC 316 / JS1)</name>
    <dbReference type="NCBI Taxonomy" id="1183438"/>
    <lineage>
        <taxon>Bacteria</taxon>
        <taxon>Bacillati</taxon>
        <taxon>Cyanobacteriota</taxon>
        <taxon>Cyanophyceae</taxon>
        <taxon>Gloeobacterales</taxon>
        <taxon>Gloeobacteraceae</taxon>
        <taxon>Gloeobacter</taxon>
    </lineage>
</organism>
<reference evidence="9 10" key="1">
    <citation type="journal article" date="2013" name="PLoS ONE">
        <title>Cultivation and Complete Genome Sequencing of Gloeobacter kilaueensis sp. nov., from a Lava Cave in Kilauea Caldera, Hawai'i.</title>
        <authorList>
            <person name="Saw J.H."/>
            <person name="Schatz M."/>
            <person name="Brown M.V."/>
            <person name="Kunkel D.D."/>
            <person name="Foster J.S."/>
            <person name="Shick H."/>
            <person name="Christensen S."/>
            <person name="Hou S."/>
            <person name="Wan X."/>
            <person name="Donachie S.P."/>
        </authorList>
    </citation>
    <scope>NUCLEOTIDE SEQUENCE [LARGE SCALE GENOMIC DNA]</scope>
    <source>
        <strain evidence="10">JS</strain>
    </source>
</reference>
<keyword evidence="6" id="KW-0902">Two-component regulatory system</keyword>
<evidence type="ECO:0000313" key="9">
    <source>
        <dbReference type="EMBL" id="AGY57587.1"/>
    </source>
</evidence>
<dbReference type="SMART" id="SM00387">
    <property type="entry name" value="HATPase_c"/>
    <property type="match status" value="1"/>
</dbReference>